<organism evidence="5 6">
    <name type="scientific">Christiangramia gaetbulicola</name>
    <dbReference type="NCBI Taxonomy" id="703340"/>
    <lineage>
        <taxon>Bacteria</taxon>
        <taxon>Pseudomonadati</taxon>
        <taxon>Bacteroidota</taxon>
        <taxon>Flavobacteriia</taxon>
        <taxon>Flavobacteriales</taxon>
        <taxon>Flavobacteriaceae</taxon>
        <taxon>Christiangramia</taxon>
    </lineage>
</organism>
<evidence type="ECO:0000256" key="1">
    <source>
        <dbReference type="ARBA" id="ARBA00022729"/>
    </source>
</evidence>
<dbReference type="InterPro" id="IPR028974">
    <property type="entry name" value="TSP_type-3_rpt"/>
</dbReference>
<sequence>MRLLQKYMAFFALIALLVTSCSKDETATVNRDVADNAASIYFGPVLADLGSQFNRQQEQDIPECSTDDPAYAQITLTYGEANTEVSVVVEILQDDQGLFTAYDDELEIPIPSGETTVSVTLTDFVVWNDVDGAPGMPIWVAPKEGSEYAQFVSDPLSNTFSLRAGSKNYVNVDVICFDDRDVNLYGYQFFDINPVPLYEFCVFANYCTDAGRHYTADYTFALYEYDGNREDGKGDMIYSSLSPETGMDDGTYWADPLCVTIPGPGDLASDVPYLVFEATLSDWPGYYTAEDDDESVITKTISWDMIQMLFDEDGNDETTEYYHIFFNCADDDGPVECDLNDPDADCDNDGIPNGEDNCPQVSNQDQADLDGDDIGDVCDEDRDGDGIDNDSDPCPDDPNDDCVDDCADRGGDSDSDGVCDDDDNCPNTANPDQADLDGDNIGDACDEDRDGDGVDNGSDPCPDDPNDNCVDECANSGGDTDGDGICDDDDNCPSVANADQADFDQDGIGDVCDPDIDNDGVPNDQDDCDFEVPVVDEDGDGCEDEAGSDCEWTISEPGANCFRATLNGEGDSFLEITLDTGVPLLEEGEIVAAGTFGITLTGNGLEYNFDTGTATVPQYNIQVTDSSGGVISCSDQDDDNNVVEGSFTYPIYVRVAANICEPN</sequence>
<keyword evidence="6" id="KW-1185">Reference proteome</keyword>
<dbReference type="GO" id="GO:0005509">
    <property type="term" value="F:calcium ion binding"/>
    <property type="evidence" value="ECO:0007669"/>
    <property type="project" value="InterPro"/>
</dbReference>
<dbReference type="Gene3D" id="4.10.1080.10">
    <property type="entry name" value="TSP type-3 repeat"/>
    <property type="match status" value="2"/>
</dbReference>
<dbReference type="GO" id="GO:0007155">
    <property type="term" value="P:cell adhesion"/>
    <property type="evidence" value="ECO:0007669"/>
    <property type="project" value="InterPro"/>
</dbReference>
<dbReference type="Pfam" id="PF02412">
    <property type="entry name" value="TSP_3"/>
    <property type="match status" value="4"/>
</dbReference>
<dbReference type="PROSITE" id="PS51257">
    <property type="entry name" value="PROKAR_LIPOPROTEIN"/>
    <property type="match status" value="1"/>
</dbReference>
<feature type="compositionally biased region" description="Acidic residues" evidence="3">
    <location>
        <begin position="434"/>
        <end position="450"/>
    </location>
</feature>
<dbReference type="Proteomes" id="UP000244174">
    <property type="component" value="Unassembled WGS sequence"/>
</dbReference>
<accession>A0A2T6AFK7</accession>
<dbReference type="OrthoDB" id="599464at2"/>
<evidence type="ECO:0000313" key="6">
    <source>
        <dbReference type="Proteomes" id="UP000244174"/>
    </source>
</evidence>
<evidence type="ECO:0000313" key="5">
    <source>
        <dbReference type="EMBL" id="PTX42576.1"/>
    </source>
</evidence>
<protein>
    <submittedName>
        <fullName evidence="5">Thrombospondin type 3 repeat-containing protein</fullName>
    </submittedName>
</protein>
<dbReference type="SUPFAM" id="SSF103647">
    <property type="entry name" value="TSP type-3 repeat"/>
    <property type="match status" value="3"/>
</dbReference>
<keyword evidence="2" id="KW-0106">Calcium</keyword>
<feature type="compositionally biased region" description="Acidic residues" evidence="3">
    <location>
        <begin position="367"/>
        <end position="398"/>
    </location>
</feature>
<name>A0A2T6AFK7_9FLAO</name>
<dbReference type="InterPro" id="IPR003367">
    <property type="entry name" value="Thrombospondin_3-like_rpt"/>
</dbReference>
<proteinExistence type="predicted"/>
<reference evidence="5 6" key="1">
    <citation type="submission" date="2018-04" db="EMBL/GenBank/DDBJ databases">
        <title>Genomic Encyclopedia of Archaeal and Bacterial Type Strains, Phase II (KMG-II): from individual species to whole genera.</title>
        <authorList>
            <person name="Goeker M."/>
        </authorList>
    </citation>
    <scope>NUCLEOTIDE SEQUENCE [LARGE SCALE GENOMIC DNA]</scope>
    <source>
        <strain evidence="5 6">DSM 23082</strain>
    </source>
</reference>
<dbReference type="AlphaFoldDB" id="A0A2T6AFK7"/>
<keyword evidence="1 4" id="KW-0732">Signal</keyword>
<feature type="signal peptide" evidence="4">
    <location>
        <begin position="1"/>
        <end position="23"/>
    </location>
</feature>
<feature type="region of interest" description="Disordered" evidence="3">
    <location>
        <begin position="413"/>
        <end position="466"/>
    </location>
</feature>
<evidence type="ECO:0000256" key="2">
    <source>
        <dbReference type="ARBA" id="ARBA00022837"/>
    </source>
</evidence>
<evidence type="ECO:0000256" key="3">
    <source>
        <dbReference type="SAM" id="MobiDB-lite"/>
    </source>
</evidence>
<dbReference type="PANTHER" id="PTHR10199:SF119">
    <property type="entry name" value="RE20510P"/>
    <property type="match status" value="1"/>
</dbReference>
<feature type="region of interest" description="Disordered" evidence="3">
    <location>
        <begin position="340"/>
        <end position="398"/>
    </location>
</feature>
<comment type="caution">
    <text evidence="5">The sequence shown here is derived from an EMBL/GenBank/DDBJ whole genome shotgun (WGS) entry which is preliminary data.</text>
</comment>
<gene>
    <name evidence="5" type="ORF">C8P64_3006</name>
</gene>
<evidence type="ECO:0000256" key="4">
    <source>
        <dbReference type="SAM" id="SignalP"/>
    </source>
</evidence>
<feature type="compositionally biased region" description="Acidic residues" evidence="3">
    <location>
        <begin position="413"/>
        <end position="424"/>
    </location>
</feature>
<dbReference type="PANTHER" id="PTHR10199">
    <property type="entry name" value="THROMBOSPONDIN"/>
    <property type="match status" value="1"/>
</dbReference>
<feature type="chain" id="PRO_5015556676" evidence="4">
    <location>
        <begin position="24"/>
        <end position="663"/>
    </location>
</feature>
<dbReference type="EMBL" id="QBKQ01000003">
    <property type="protein sequence ID" value="PTX42576.1"/>
    <property type="molecule type" value="Genomic_DNA"/>
</dbReference>